<gene>
    <name evidence="9" type="ORF">HF521_000805</name>
</gene>
<comment type="subcellular location">
    <subcellularLocation>
        <location evidence="8">Cell junction</location>
        <location evidence="8">Tight junction</location>
    </subcellularLocation>
    <subcellularLocation>
        <location evidence="8">Cell membrane</location>
        <topology evidence="8">Multi-pass membrane protein</topology>
    </subcellularLocation>
</comment>
<organism evidence="9 10">
    <name type="scientific">Silurus meridionalis</name>
    <name type="common">Southern catfish</name>
    <name type="synonym">Silurus soldatovi meridionalis</name>
    <dbReference type="NCBI Taxonomy" id="175797"/>
    <lineage>
        <taxon>Eukaryota</taxon>
        <taxon>Metazoa</taxon>
        <taxon>Chordata</taxon>
        <taxon>Craniata</taxon>
        <taxon>Vertebrata</taxon>
        <taxon>Euteleostomi</taxon>
        <taxon>Actinopterygii</taxon>
        <taxon>Neopterygii</taxon>
        <taxon>Teleostei</taxon>
        <taxon>Ostariophysi</taxon>
        <taxon>Siluriformes</taxon>
        <taxon>Siluridae</taxon>
        <taxon>Silurus</taxon>
    </lineage>
</organism>
<name>A0A8T0BXK4_SILME</name>
<dbReference type="GO" id="GO:0005886">
    <property type="term" value="C:plasma membrane"/>
    <property type="evidence" value="ECO:0007669"/>
    <property type="project" value="UniProtKB-SubCell"/>
</dbReference>
<feature type="transmembrane region" description="Helical" evidence="8">
    <location>
        <begin position="79"/>
        <end position="105"/>
    </location>
</feature>
<keyword evidence="5 8" id="KW-0965">Cell junction</keyword>
<comment type="similarity">
    <text evidence="1 8">Belongs to the claudin family.</text>
</comment>
<comment type="function">
    <text evidence="8">Claudins function as major constituents of the tight junction complexes that regulate the permeability of epithelia.</text>
</comment>
<protein>
    <recommendedName>
        <fullName evidence="8">Claudin</fullName>
    </recommendedName>
</protein>
<proteinExistence type="inferred from homology"/>
<evidence type="ECO:0000256" key="6">
    <source>
        <dbReference type="ARBA" id="ARBA00022989"/>
    </source>
</evidence>
<feature type="transmembrane region" description="Helical" evidence="8">
    <location>
        <begin position="167"/>
        <end position="191"/>
    </location>
</feature>
<dbReference type="Pfam" id="PF00822">
    <property type="entry name" value="PMP22_Claudin"/>
    <property type="match status" value="1"/>
</dbReference>
<dbReference type="PRINTS" id="PR01077">
    <property type="entry name" value="CLAUDIN"/>
</dbReference>
<dbReference type="PROSITE" id="PS01346">
    <property type="entry name" value="CLAUDIN"/>
    <property type="match status" value="1"/>
</dbReference>
<evidence type="ECO:0000256" key="5">
    <source>
        <dbReference type="ARBA" id="ARBA00022949"/>
    </source>
</evidence>
<keyword evidence="7 8" id="KW-0472">Membrane</keyword>
<keyword evidence="3 8" id="KW-1003">Cell membrane</keyword>
<keyword evidence="4 8" id="KW-0812">Transmembrane</keyword>
<dbReference type="EMBL" id="JABFDY010000001">
    <property type="protein sequence ID" value="KAF7711794.1"/>
    <property type="molecule type" value="Genomic_DNA"/>
</dbReference>
<evidence type="ECO:0000313" key="10">
    <source>
        <dbReference type="Proteomes" id="UP000606274"/>
    </source>
</evidence>
<accession>A0A8T0BXK4</accession>
<evidence type="ECO:0000256" key="8">
    <source>
        <dbReference type="RuleBase" id="RU060637"/>
    </source>
</evidence>
<sequence length="221" mass="24239">MSNTCSSILELLGLMVEVGAWLCSFGATVMPSWLSLSTELLILESYEVGLWESCVVQEAAGTECRAFETLLGLSVNMTMARICMCISDALGLLGILIAIPGLSLVKSCGGSQGWRVKRGMKITAGVMVLITGILVLYPVSVIAHDIVVKFHDHSLPHTVPRWEFGDALFIGWAAGFFHIIAAALLFISCCFSEEDDIHFEYQLEKKFQPVNSLSKKRVEYV</sequence>
<dbReference type="OrthoDB" id="8612291at2759"/>
<evidence type="ECO:0000256" key="1">
    <source>
        <dbReference type="ARBA" id="ARBA00008295"/>
    </source>
</evidence>
<evidence type="ECO:0000256" key="3">
    <source>
        <dbReference type="ARBA" id="ARBA00022475"/>
    </source>
</evidence>
<dbReference type="InterPro" id="IPR017974">
    <property type="entry name" value="Claudin_CS"/>
</dbReference>
<keyword evidence="6 8" id="KW-1133">Transmembrane helix</keyword>
<comment type="caution">
    <text evidence="9">The sequence shown here is derived from an EMBL/GenBank/DDBJ whole genome shotgun (WGS) entry which is preliminary data.</text>
</comment>
<feature type="transmembrane region" description="Helical" evidence="8">
    <location>
        <begin position="12"/>
        <end position="34"/>
    </location>
</feature>
<dbReference type="GO" id="GO:0005923">
    <property type="term" value="C:bicellular tight junction"/>
    <property type="evidence" value="ECO:0007669"/>
    <property type="project" value="UniProtKB-SubCell"/>
</dbReference>
<evidence type="ECO:0000313" key="9">
    <source>
        <dbReference type="EMBL" id="KAF7711794.1"/>
    </source>
</evidence>
<reference evidence="9" key="1">
    <citation type="submission" date="2020-08" db="EMBL/GenBank/DDBJ databases">
        <title>Chromosome-level assembly of Southern catfish (Silurus meridionalis) provides insights into visual adaptation to the nocturnal and benthic lifestyles.</title>
        <authorList>
            <person name="Zhang Y."/>
            <person name="Wang D."/>
            <person name="Peng Z."/>
        </authorList>
    </citation>
    <scope>NUCLEOTIDE SEQUENCE</scope>
    <source>
        <strain evidence="9">SWU-2019-XX</strain>
        <tissue evidence="9">Muscle</tissue>
    </source>
</reference>
<feature type="transmembrane region" description="Helical" evidence="8">
    <location>
        <begin position="126"/>
        <end position="147"/>
    </location>
</feature>
<dbReference type="PANTHER" id="PTHR12002">
    <property type="entry name" value="CLAUDIN"/>
    <property type="match status" value="1"/>
</dbReference>
<dbReference type="Gene3D" id="1.20.140.150">
    <property type="match status" value="1"/>
</dbReference>
<keyword evidence="10" id="KW-1185">Reference proteome</keyword>
<dbReference type="InterPro" id="IPR006187">
    <property type="entry name" value="Claudin"/>
</dbReference>
<evidence type="ECO:0000256" key="7">
    <source>
        <dbReference type="ARBA" id="ARBA00023136"/>
    </source>
</evidence>
<dbReference type="Proteomes" id="UP000606274">
    <property type="component" value="Unassembled WGS sequence"/>
</dbReference>
<dbReference type="GO" id="GO:0005198">
    <property type="term" value="F:structural molecule activity"/>
    <property type="evidence" value="ECO:0007669"/>
    <property type="project" value="InterPro"/>
</dbReference>
<dbReference type="AlphaFoldDB" id="A0A8T0BXK4"/>
<evidence type="ECO:0000256" key="4">
    <source>
        <dbReference type="ARBA" id="ARBA00022692"/>
    </source>
</evidence>
<evidence type="ECO:0000256" key="2">
    <source>
        <dbReference type="ARBA" id="ARBA00022427"/>
    </source>
</evidence>
<keyword evidence="2 8" id="KW-0796">Tight junction</keyword>
<dbReference type="InterPro" id="IPR004031">
    <property type="entry name" value="PMP22/EMP/MP20/Claudin"/>
</dbReference>